<dbReference type="SUPFAM" id="SSF46894">
    <property type="entry name" value="C-terminal effector domain of the bipartite response regulators"/>
    <property type="match status" value="1"/>
</dbReference>
<dbReference type="CDD" id="cd06170">
    <property type="entry name" value="LuxR_C_like"/>
    <property type="match status" value="1"/>
</dbReference>
<feature type="region of interest" description="Disordered" evidence="3">
    <location>
        <begin position="424"/>
        <end position="451"/>
    </location>
</feature>
<dbReference type="PANTHER" id="PTHR16305">
    <property type="entry name" value="TESTICULAR SOLUBLE ADENYLYL CYCLASE"/>
    <property type="match status" value="1"/>
</dbReference>
<dbReference type="RefSeq" id="WP_344180209.1">
    <property type="nucleotide sequence ID" value="NZ_BAAANC010000003.1"/>
</dbReference>
<keyword evidence="6" id="KW-1185">Reference proteome</keyword>
<evidence type="ECO:0000259" key="4">
    <source>
        <dbReference type="PROSITE" id="PS50043"/>
    </source>
</evidence>
<dbReference type="SUPFAM" id="SSF52540">
    <property type="entry name" value="P-loop containing nucleoside triphosphate hydrolases"/>
    <property type="match status" value="1"/>
</dbReference>
<reference evidence="5 6" key="1">
    <citation type="journal article" date="2019" name="Int. J. Syst. Evol. Microbiol.">
        <title>The Global Catalogue of Microorganisms (GCM) 10K type strain sequencing project: providing services to taxonomists for standard genome sequencing and annotation.</title>
        <authorList>
            <consortium name="The Broad Institute Genomics Platform"/>
            <consortium name="The Broad Institute Genome Sequencing Center for Infectious Disease"/>
            <person name="Wu L."/>
            <person name="Ma J."/>
        </authorList>
    </citation>
    <scope>NUCLEOTIDE SEQUENCE [LARGE SCALE GENOMIC DNA]</scope>
    <source>
        <strain evidence="5 6">JCM 14303</strain>
    </source>
</reference>
<dbReference type="Proteomes" id="UP001500363">
    <property type="component" value="Unassembled WGS sequence"/>
</dbReference>
<comment type="caution">
    <text evidence="5">The sequence shown here is derived from an EMBL/GenBank/DDBJ whole genome shotgun (WGS) entry which is preliminary data.</text>
</comment>
<dbReference type="InterPro" id="IPR041664">
    <property type="entry name" value="AAA_16"/>
</dbReference>
<dbReference type="Gene3D" id="1.25.40.10">
    <property type="entry name" value="Tetratricopeptide repeat domain"/>
    <property type="match status" value="1"/>
</dbReference>
<feature type="region of interest" description="Disordered" evidence="3">
    <location>
        <begin position="854"/>
        <end position="875"/>
    </location>
</feature>
<feature type="compositionally biased region" description="Basic and acidic residues" evidence="3">
    <location>
        <begin position="860"/>
        <end position="869"/>
    </location>
</feature>
<dbReference type="InterPro" id="IPR016032">
    <property type="entry name" value="Sig_transdc_resp-reg_C-effctor"/>
</dbReference>
<proteinExistence type="predicted"/>
<name>A0ABN2BYY2_9ACTN</name>
<evidence type="ECO:0000256" key="2">
    <source>
        <dbReference type="ARBA" id="ARBA00022840"/>
    </source>
</evidence>
<dbReference type="InterPro" id="IPR036388">
    <property type="entry name" value="WH-like_DNA-bd_sf"/>
</dbReference>
<evidence type="ECO:0000256" key="3">
    <source>
        <dbReference type="SAM" id="MobiDB-lite"/>
    </source>
</evidence>
<keyword evidence="2" id="KW-0067">ATP-binding</keyword>
<protein>
    <submittedName>
        <fullName evidence="5">LuxR family transcriptional regulator</fullName>
    </submittedName>
</protein>
<evidence type="ECO:0000313" key="6">
    <source>
        <dbReference type="Proteomes" id="UP001500363"/>
    </source>
</evidence>
<dbReference type="SUPFAM" id="SSF48452">
    <property type="entry name" value="TPR-like"/>
    <property type="match status" value="2"/>
</dbReference>
<gene>
    <name evidence="5" type="ORF">GCM10009741_60260</name>
</gene>
<evidence type="ECO:0000256" key="1">
    <source>
        <dbReference type="ARBA" id="ARBA00022741"/>
    </source>
</evidence>
<dbReference type="Gene3D" id="1.10.10.10">
    <property type="entry name" value="Winged helix-like DNA-binding domain superfamily/Winged helix DNA-binding domain"/>
    <property type="match status" value="1"/>
</dbReference>
<sequence>MLIGREAERRAIERLVAGARVGSSGVLLITGEPGIGKTTLLDQAAAPSAGLRLLRARGTETEHEVPFGGLLQLLRPALGELDRIPPPQKAALEAALALTTPGDSTGRFAVGAATLSLLCRYAEQAPLAVLVDDAQWIDRPSAEALVFAARRLVADPIVLLIAAREGESHPLAEADLPVLRLDGLGLDDARELVGRRTADVAQVHRMVGGNPLALLELNPQSLHRIRPGAPVPVPRLLAEAFSAQADRLSPEARIALLVAASDDGELQLVAAVCDKLKVDIAVLAEAEDAGLIRIGDGRVEFRHPLVRSSVYAGAAAATRRSVHQAIAGVLADSDRQVWHLSEAALGSDDEVARRLEIVAGHAVERGAHAVAATALERAARLTDDAAEQARRLVAAGEAAWFAGLPERAEELLVEALGRNPAQAAASAGSANSAASRRSASSAASRRSASSAVPRRVAGDAVAIHAQELRGDIAVRCGSPGQARDILLAAADAADDLPTRIRLLGDIVNACFYLGDTNTALRVAEELDAILPSIDQPESRLLGLLASGVARVFAGSGGSEQIRTAVTLSSTVKLDRRHQVWVVLAPMFLREREGGRDMIQQVLRDSRDGVALGMLPGVLFHLARDQATTDRWADAAASYDEGIRLSRETGQTTELAINLAGQAWLSARRGRVDECRAQAAEAIGICTAREIRLGLAWSSYALGDLELGLGDVAAALAAYDRLVGILTTGGMHDPDLSPAPELVEVYLRLGRPEDAARTARDFAEQATRKGLPWSLARAARAQGLVNDDEHAFETALRLHERTLDLFETARTHLAYGSWLRRVRRRVDARVQLRAAVGIFDHLGAGTWADQAAGELKATGETARRREHSSADDLTPQERQVAQLLADGHSTREAAAKLFLSPKTVEYHLRKVYTKLGIHSRAELAEQLTET</sequence>
<organism evidence="5 6">
    <name type="scientific">Kribbella lupini</name>
    <dbReference type="NCBI Taxonomy" id="291602"/>
    <lineage>
        <taxon>Bacteria</taxon>
        <taxon>Bacillati</taxon>
        <taxon>Actinomycetota</taxon>
        <taxon>Actinomycetes</taxon>
        <taxon>Propionibacteriales</taxon>
        <taxon>Kribbellaceae</taxon>
        <taxon>Kribbella</taxon>
    </lineage>
</organism>
<dbReference type="Pfam" id="PF13191">
    <property type="entry name" value="AAA_16"/>
    <property type="match status" value="1"/>
</dbReference>
<keyword evidence="1" id="KW-0547">Nucleotide-binding</keyword>
<dbReference type="InterPro" id="IPR027417">
    <property type="entry name" value="P-loop_NTPase"/>
</dbReference>
<dbReference type="InterPro" id="IPR011990">
    <property type="entry name" value="TPR-like_helical_dom_sf"/>
</dbReference>
<dbReference type="PROSITE" id="PS50043">
    <property type="entry name" value="HTH_LUXR_2"/>
    <property type="match status" value="1"/>
</dbReference>
<dbReference type="InterPro" id="IPR000792">
    <property type="entry name" value="Tscrpt_reg_LuxR_C"/>
</dbReference>
<accession>A0ABN2BYY2</accession>
<dbReference type="Pfam" id="PF00196">
    <property type="entry name" value="GerE"/>
    <property type="match status" value="1"/>
</dbReference>
<dbReference type="PANTHER" id="PTHR16305:SF35">
    <property type="entry name" value="TRANSCRIPTIONAL ACTIVATOR DOMAIN"/>
    <property type="match status" value="1"/>
</dbReference>
<evidence type="ECO:0000313" key="5">
    <source>
        <dbReference type="EMBL" id="GAA1548373.1"/>
    </source>
</evidence>
<dbReference type="SMART" id="SM00421">
    <property type="entry name" value="HTH_LUXR"/>
    <property type="match status" value="1"/>
</dbReference>
<dbReference type="PRINTS" id="PR00038">
    <property type="entry name" value="HTHLUXR"/>
</dbReference>
<dbReference type="Gene3D" id="3.40.50.300">
    <property type="entry name" value="P-loop containing nucleotide triphosphate hydrolases"/>
    <property type="match status" value="1"/>
</dbReference>
<feature type="domain" description="HTH luxR-type" evidence="4">
    <location>
        <begin position="865"/>
        <end position="929"/>
    </location>
</feature>
<dbReference type="EMBL" id="BAAANC010000003">
    <property type="protein sequence ID" value="GAA1548373.1"/>
    <property type="molecule type" value="Genomic_DNA"/>
</dbReference>